<accession>A0A4S2LEN7</accession>
<sequence>MHIIYMKCTQIDLWFPPIGVFYDPGLIPQYHSLCLIQRPFKLSHQSPNLGVKSIDVHPILDLRTGKTGCSATRSPRVPGALEGKWNEISSLTHYDVIFATAISTLFTGPAGCIPTFPHFLSNVFGA</sequence>
<name>A0A4S2LEN7_OPIFE</name>
<protein>
    <submittedName>
        <fullName evidence="1">Uncharacterized protein</fullName>
    </submittedName>
</protein>
<gene>
    <name evidence="1" type="ORF">CRM22_007839</name>
</gene>
<dbReference type="Proteomes" id="UP000308267">
    <property type="component" value="Unassembled WGS sequence"/>
</dbReference>
<dbReference type="AlphaFoldDB" id="A0A4S2LEN7"/>
<evidence type="ECO:0000313" key="2">
    <source>
        <dbReference type="Proteomes" id="UP000308267"/>
    </source>
</evidence>
<organism evidence="1 2">
    <name type="scientific">Opisthorchis felineus</name>
    <dbReference type="NCBI Taxonomy" id="147828"/>
    <lineage>
        <taxon>Eukaryota</taxon>
        <taxon>Metazoa</taxon>
        <taxon>Spiralia</taxon>
        <taxon>Lophotrochozoa</taxon>
        <taxon>Platyhelminthes</taxon>
        <taxon>Trematoda</taxon>
        <taxon>Digenea</taxon>
        <taxon>Opisthorchiida</taxon>
        <taxon>Opisthorchiata</taxon>
        <taxon>Opisthorchiidae</taxon>
        <taxon>Opisthorchis</taxon>
    </lineage>
</organism>
<evidence type="ECO:0000313" key="1">
    <source>
        <dbReference type="EMBL" id="TGZ61711.1"/>
    </source>
</evidence>
<proteinExistence type="predicted"/>
<dbReference type="EMBL" id="SJOL01007819">
    <property type="protein sequence ID" value="TGZ61711.1"/>
    <property type="molecule type" value="Genomic_DNA"/>
</dbReference>
<reference evidence="1 2" key="1">
    <citation type="journal article" date="2019" name="BMC Genomics">
        <title>New insights from Opisthorchis felineus genome: update on genomics of the epidemiologically important liver flukes.</title>
        <authorList>
            <person name="Ershov N.I."/>
            <person name="Mordvinov V.A."/>
            <person name="Prokhortchouk E.B."/>
            <person name="Pakharukova M.Y."/>
            <person name="Gunbin K.V."/>
            <person name="Ustyantsev K."/>
            <person name="Genaev M.A."/>
            <person name="Blinov A.G."/>
            <person name="Mazur A."/>
            <person name="Boulygina E."/>
            <person name="Tsygankova S."/>
            <person name="Khrameeva E."/>
            <person name="Chekanov N."/>
            <person name="Fan G."/>
            <person name="Xiao A."/>
            <person name="Zhang H."/>
            <person name="Xu X."/>
            <person name="Yang H."/>
            <person name="Solovyev V."/>
            <person name="Lee S.M."/>
            <person name="Liu X."/>
            <person name="Afonnikov D.A."/>
            <person name="Skryabin K.G."/>
        </authorList>
    </citation>
    <scope>NUCLEOTIDE SEQUENCE [LARGE SCALE GENOMIC DNA]</scope>
    <source>
        <strain evidence="1">AK-0245</strain>
        <tissue evidence="1">Whole organism</tissue>
    </source>
</reference>
<comment type="caution">
    <text evidence="1">The sequence shown here is derived from an EMBL/GenBank/DDBJ whole genome shotgun (WGS) entry which is preliminary data.</text>
</comment>
<keyword evidence="2" id="KW-1185">Reference proteome</keyword>